<organism evidence="14 15">
    <name type="scientific">Edwardsiella anguillarum ET080813</name>
    <dbReference type="NCBI Taxonomy" id="667120"/>
    <lineage>
        <taxon>Bacteria</taxon>
        <taxon>Pseudomonadati</taxon>
        <taxon>Pseudomonadota</taxon>
        <taxon>Gammaproteobacteria</taxon>
        <taxon>Enterobacterales</taxon>
        <taxon>Hafniaceae</taxon>
        <taxon>Edwardsiella</taxon>
    </lineage>
</organism>
<comment type="catalytic activity">
    <reaction evidence="12 13">
        <text>a quinone + NADH + 5 H(+)(in) = a quinol + NAD(+) + 4 H(+)(out)</text>
        <dbReference type="Rhea" id="RHEA:57888"/>
        <dbReference type="ChEBI" id="CHEBI:15378"/>
        <dbReference type="ChEBI" id="CHEBI:24646"/>
        <dbReference type="ChEBI" id="CHEBI:57540"/>
        <dbReference type="ChEBI" id="CHEBI:57945"/>
        <dbReference type="ChEBI" id="CHEBI:132124"/>
    </reaction>
</comment>
<evidence type="ECO:0000256" key="13">
    <source>
        <dbReference type="RuleBase" id="RU004429"/>
    </source>
</evidence>
<evidence type="ECO:0000256" key="4">
    <source>
        <dbReference type="ARBA" id="ARBA00022475"/>
    </source>
</evidence>
<feature type="transmembrane region" description="Helical" evidence="13">
    <location>
        <begin position="90"/>
        <end position="111"/>
    </location>
</feature>
<keyword evidence="7" id="KW-1278">Translocase</keyword>
<name>A0A076LME2_9GAMM</name>
<gene>
    <name evidence="14" type="primary">nuoJ</name>
    <name evidence="14" type="ORF">ETEE_0401</name>
</gene>
<evidence type="ECO:0000256" key="2">
    <source>
        <dbReference type="ARBA" id="ARBA00005698"/>
    </source>
</evidence>
<keyword evidence="6 13" id="KW-0874">Quinone</keyword>
<comment type="subcellular location">
    <subcellularLocation>
        <location evidence="1 13">Cell membrane</location>
        <topology evidence="1 13">Multi-pass membrane protein</topology>
    </subcellularLocation>
</comment>
<dbReference type="HOGENOM" id="CLU_085957_0_1_6"/>
<dbReference type="GO" id="GO:0048038">
    <property type="term" value="F:quinone binding"/>
    <property type="evidence" value="ECO:0007669"/>
    <property type="project" value="UniProtKB-UniRule"/>
</dbReference>
<dbReference type="EMBL" id="CP006664">
    <property type="protein sequence ID" value="AIJ06879.1"/>
    <property type="molecule type" value="Genomic_DNA"/>
</dbReference>
<keyword evidence="14" id="KW-0560">Oxidoreductase</keyword>
<keyword evidence="9 13" id="KW-0520">NAD</keyword>
<feature type="transmembrane region" description="Helical" evidence="13">
    <location>
        <begin position="6"/>
        <end position="21"/>
    </location>
</feature>
<comment type="similarity">
    <text evidence="2 13">Belongs to the complex I subunit 6 family.</text>
</comment>
<evidence type="ECO:0000256" key="8">
    <source>
        <dbReference type="ARBA" id="ARBA00022989"/>
    </source>
</evidence>
<keyword evidence="10 13" id="KW-0472">Membrane</keyword>
<keyword evidence="5 13" id="KW-0812">Transmembrane</keyword>
<evidence type="ECO:0000313" key="14">
    <source>
        <dbReference type="EMBL" id="AIJ06879.1"/>
    </source>
</evidence>
<dbReference type="InterPro" id="IPR001457">
    <property type="entry name" value="NADH_UbQ/plastoQ_OxRdtase_su6"/>
</dbReference>
<accession>A0A076LME2</accession>
<dbReference type="EC" id="7.1.1.-" evidence="13"/>
<reference evidence="14 15" key="1">
    <citation type="journal article" date="2012" name="PLoS ONE">
        <title>Edwardsiella comparative phylogenomics reveal the new intra/inter-species taxonomic relationships, virulence evolution and niche adaptation mechanisms.</title>
        <authorList>
            <person name="Yang M."/>
            <person name="Lv Y."/>
            <person name="Xiao J."/>
            <person name="Wu H."/>
            <person name="Zheng H."/>
            <person name="Liu Q."/>
            <person name="Zhang Y."/>
            <person name="Wang Q."/>
        </authorList>
    </citation>
    <scope>NUCLEOTIDE SEQUENCE [LARGE SCALE GENOMIC DNA]</scope>
    <source>
        <strain evidence="15">080813</strain>
    </source>
</reference>
<evidence type="ECO:0000313" key="15">
    <source>
        <dbReference type="Proteomes" id="UP000028681"/>
    </source>
</evidence>
<evidence type="ECO:0000256" key="9">
    <source>
        <dbReference type="ARBA" id="ARBA00023027"/>
    </source>
</evidence>
<dbReference type="GO" id="GO:0005886">
    <property type="term" value="C:plasma membrane"/>
    <property type="evidence" value="ECO:0007669"/>
    <property type="project" value="UniProtKB-SubCell"/>
</dbReference>
<feature type="transmembrane region" description="Helical" evidence="13">
    <location>
        <begin position="56"/>
        <end position="78"/>
    </location>
</feature>
<evidence type="ECO:0000256" key="1">
    <source>
        <dbReference type="ARBA" id="ARBA00004651"/>
    </source>
</evidence>
<dbReference type="Gene3D" id="1.20.120.1200">
    <property type="entry name" value="NADH-ubiquinone/plastoquinone oxidoreductase chain 6, subunit NuoJ"/>
    <property type="match status" value="1"/>
</dbReference>
<dbReference type="AlphaFoldDB" id="A0A076LME2"/>
<dbReference type="InterPro" id="IPR042106">
    <property type="entry name" value="Nuo/plastoQ_OxRdtase_6_NuoJ"/>
</dbReference>
<comment type="function">
    <text evidence="13">NDH-1 shuttles electrons from NADH, via FMN and iron-sulfur (Fe-S) centers, to quinones in the respiratory chain. Couples the redox reaction to proton translocation (for every two electrons transferred, four hydrogen ions are translocated across the cytoplasmic membrane), and thus conserves the redox energy in a proton gradient.</text>
</comment>
<dbReference type="PANTHER" id="PTHR33269:SF17">
    <property type="entry name" value="NADH-UBIQUINONE OXIDOREDUCTASE CHAIN 6"/>
    <property type="match status" value="1"/>
</dbReference>
<evidence type="ECO:0000256" key="5">
    <source>
        <dbReference type="ARBA" id="ARBA00022692"/>
    </source>
</evidence>
<dbReference type="Pfam" id="PF00499">
    <property type="entry name" value="Oxidored_q3"/>
    <property type="match status" value="1"/>
</dbReference>
<dbReference type="RefSeq" id="WP_034162619.1">
    <property type="nucleotide sequence ID" value="NZ_CP006664.1"/>
</dbReference>
<keyword evidence="4 13" id="KW-1003">Cell membrane</keyword>
<evidence type="ECO:0000256" key="11">
    <source>
        <dbReference type="ARBA" id="ARBA00025811"/>
    </source>
</evidence>
<dbReference type="NCBIfam" id="NF005162">
    <property type="entry name" value="PRK06638.1-1"/>
    <property type="match status" value="1"/>
</dbReference>
<evidence type="ECO:0000256" key="7">
    <source>
        <dbReference type="ARBA" id="ARBA00022967"/>
    </source>
</evidence>
<keyword evidence="14" id="KW-0830">Ubiquinone</keyword>
<evidence type="ECO:0000256" key="10">
    <source>
        <dbReference type="ARBA" id="ARBA00023136"/>
    </source>
</evidence>
<evidence type="ECO:0000256" key="3">
    <source>
        <dbReference type="ARBA" id="ARBA00019907"/>
    </source>
</evidence>
<keyword evidence="8 13" id="KW-1133">Transmembrane helix</keyword>
<evidence type="ECO:0000256" key="12">
    <source>
        <dbReference type="ARBA" id="ARBA00047712"/>
    </source>
</evidence>
<comment type="subunit">
    <text evidence="11">Composed of 13 different subunits. Subunits NuoA, H, J, K, L, M, N constitute the membrane sector of the complex.</text>
</comment>
<feature type="transmembrane region" description="Helical" evidence="13">
    <location>
        <begin position="131"/>
        <end position="156"/>
    </location>
</feature>
<sequence>MEFAFYAAALVAVLATIRVITHTNPVHALLYLIVSLLAVAAVFFSLGAYFAGALEIIVYAGAIMVLFVFVVMMLNLGHSVVEQERAWLKPGVWIGPALLSLILLAVVLYAISTLQGGVLDGRAVDAKAVGIALFGPYVLAVELVSMLLLAGLVVAFHIGREHHPGEVLSNKAASQGTAAMAVRNKAEERA</sequence>
<evidence type="ECO:0000256" key="6">
    <source>
        <dbReference type="ARBA" id="ARBA00022719"/>
    </source>
</evidence>
<protein>
    <recommendedName>
        <fullName evidence="3 13">NADH-quinone oxidoreductase subunit J</fullName>
        <ecNumber evidence="13">7.1.1.-</ecNumber>
    </recommendedName>
</protein>
<dbReference type="FunFam" id="1.20.120.1200:FF:000001">
    <property type="entry name" value="NADH-quinone oxidoreductase subunit J"/>
    <property type="match status" value="1"/>
</dbReference>
<feature type="transmembrane region" description="Helical" evidence="13">
    <location>
        <begin position="28"/>
        <end position="50"/>
    </location>
</feature>
<dbReference type="GeneID" id="33938176"/>
<proteinExistence type="inferred from homology"/>
<dbReference type="KEGG" id="ete:ETEE_0401"/>
<dbReference type="PANTHER" id="PTHR33269">
    <property type="entry name" value="NADH-UBIQUINONE OXIDOREDUCTASE CHAIN 6"/>
    <property type="match status" value="1"/>
</dbReference>
<dbReference type="Proteomes" id="UP000028681">
    <property type="component" value="Chromosome"/>
</dbReference>
<dbReference type="GO" id="GO:0016491">
    <property type="term" value="F:oxidoreductase activity"/>
    <property type="evidence" value="ECO:0007669"/>
    <property type="project" value="UniProtKB-KW"/>
</dbReference>
<dbReference type="GO" id="GO:0008137">
    <property type="term" value="F:NADH dehydrogenase (ubiquinone) activity"/>
    <property type="evidence" value="ECO:0007669"/>
    <property type="project" value="UniProtKB-UniRule"/>
</dbReference>